<protein>
    <submittedName>
        <fullName evidence="1">Uncharacterized protein</fullName>
    </submittedName>
</protein>
<reference evidence="1" key="1">
    <citation type="submission" date="2013-12" db="EMBL/GenBank/DDBJ databases">
        <title>The Genome Sequence of Aphanomyces astaci APO3.</title>
        <authorList>
            <consortium name="The Broad Institute Genomics Platform"/>
            <person name="Russ C."/>
            <person name="Tyler B."/>
            <person name="van West P."/>
            <person name="Dieguez-Uribeondo J."/>
            <person name="Young S.K."/>
            <person name="Zeng Q."/>
            <person name="Gargeya S."/>
            <person name="Fitzgerald M."/>
            <person name="Abouelleil A."/>
            <person name="Alvarado L."/>
            <person name="Chapman S.B."/>
            <person name="Gainer-Dewar J."/>
            <person name="Goldberg J."/>
            <person name="Griggs A."/>
            <person name="Gujja S."/>
            <person name="Hansen M."/>
            <person name="Howarth C."/>
            <person name="Imamovic A."/>
            <person name="Ireland A."/>
            <person name="Larimer J."/>
            <person name="McCowan C."/>
            <person name="Murphy C."/>
            <person name="Pearson M."/>
            <person name="Poon T.W."/>
            <person name="Priest M."/>
            <person name="Roberts A."/>
            <person name="Saif S."/>
            <person name="Shea T."/>
            <person name="Sykes S."/>
            <person name="Wortman J."/>
            <person name="Nusbaum C."/>
            <person name="Birren B."/>
        </authorList>
    </citation>
    <scope>NUCLEOTIDE SEQUENCE [LARGE SCALE GENOMIC DNA]</scope>
    <source>
        <strain evidence="1">APO3</strain>
    </source>
</reference>
<evidence type="ECO:0000313" key="1">
    <source>
        <dbReference type="EMBL" id="ETV75978.1"/>
    </source>
</evidence>
<accession>W4GAJ6</accession>
<proteinExistence type="predicted"/>
<dbReference type="SUPFAM" id="SSF46689">
    <property type="entry name" value="Homeodomain-like"/>
    <property type="match status" value="1"/>
</dbReference>
<dbReference type="EMBL" id="KI913138">
    <property type="protein sequence ID" value="ETV75978.1"/>
    <property type="molecule type" value="Genomic_DNA"/>
</dbReference>
<gene>
    <name evidence="1" type="ORF">H257_09932</name>
</gene>
<name>W4GAJ6_APHAT</name>
<dbReference type="AlphaFoldDB" id="W4GAJ6"/>
<dbReference type="OrthoDB" id="10501156at2759"/>
<dbReference type="GeneID" id="20811928"/>
<organism evidence="1">
    <name type="scientific">Aphanomyces astaci</name>
    <name type="common">Crayfish plague agent</name>
    <dbReference type="NCBI Taxonomy" id="112090"/>
    <lineage>
        <taxon>Eukaryota</taxon>
        <taxon>Sar</taxon>
        <taxon>Stramenopiles</taxon>
        <taxon>Oomycota</taxon>
        <taxon>Saprolegniomycetes</taxon>
        <taxon>Saprolegniales</taxon>
        <taxon>Verrucalvaceae</taxon>
        <taxon>Aphanomyces</taxon>
    </lineage>
</organism>
<sequence length="179" mass="19947">MTAEPPRSRSKTGKRKVISLRFKVKVIQAYEAALGPAKTFYAIGKAFGVQTGQVSRWVKDNTLIASRATVNPSACTVNPGRAVTKPDVEAAVLDYFQTLQDDDIVISTYMLIVYALSIDPSFHGGESGALTRWVTKSFRPPRRHHARLRRCNGKVVALRERFEPFDHHRQKGCPYCVGA</sequence>
<dbReference type="Gene3D" id="1.10.10.60">
    <property type="entry name" value="Homeodomain-like"/>
    <property type="match status" value="1"/>
</dbReference>
<dbReference type="RefSeq" id="XP_009834620.1">
    <property type="nucleotide sequence ID" value="XM_009836318.1"/>
</dbReference>
<dbReference type="InterPro" id="IPR009057">
    <property type="entry name" value="Homeodomain-like_sf"/>
</dbReference>
<dbReference type="VEuPathDB" id="FungiDB:H257_09932"/>